<protein>
    <submittedName>
        <fullName evidence="2">Uncharacterized protein</fullName>
    </submittedName>
</protein>
<organism evidence="2">
    <name type="scientific">Arundo donax</name>
    <name type="common">Giant reed</name>
    <name type="synonym">Donax arundinaceus</name>
    <dbReference type="NCBI Taxonomy" id="35708"/>
    <lineage>
        <taxon>Eukaryota</taxon>
        <taxon>Viridiplantae</taxon>
        <taxon>Streptophyta</taxon>
        <taxon>Embryophyta</taxon>
        <taxon>Tracheophyta</taxon>
        <taxon>Spermatophyta</taxon>
        <taxon>Magnoliopsida</taxon>
        <taxon>Liliopsida</taxon>
        <taxon>Poales</taxon>
        <taxon>Poaceae</taxon>
        <taxon>PACMAD clade</taxon>
        <taxon>Arundinoideae</taxon>
        <taxon>Arundineae</taxon>
        <taxon>Arundo</taxon>
    </lineage>
</organism>
<dbReference type="AlphaFoldDB" id="A0A0A9AKR1"/>
<reference evidence="2" key="1">
    <citation type="submission" date="2014-09" db="EMBL/GenBank/DDBJ databases">
        <authorList>
            <person name="Magalhaes I.L.F."/>
            <person name="Oliveira U."/>
            <person name="Santos F.R."/>
            <person name="Vidigal T.H.D.A."/>
            <person name="Brescovit A.D."/>
            <person name="Santos A.J."/>
        </authorList>
    </citation>
    <scope>NUCLEOTIDE SEQUENCE</scope>
    <source>
        <tissue evidence="2">Shoot tissue taken approximately 20 cm above the soil surface</tissue>
    </source>
</reference>
<evidence type="ECO:0000313" key="2">
    <source>
        <dbReference type="EMBL" id="JAD47642.1"/>
    </source>
</evidence>
<reference evidence="2" key="2">
    <citation type="journal article" date="2015" name="Data Brief">
        <title>Shoot transcriptome of the giant reed, Arundo donax.</title>
        <authorList>
            <person name="Barrero R.A."/>
            <person name="Guerrero F.D."/>
            <person name="Moolhuijzen P."/>
            <person name="Goolsby J.A."/>
            <person name="Tidwell J."/>
            <person name="Bellgard S.E."/>
            <person name="Bellgard M.I."/>
        </authorList>
    </citation>
    <scope>NUCLEOTIDE SEQUENCE</scope>
    <source>
        <tissue evidence="2">Shoot tissue taken approximately 20 cm above the soil surface</tissue>
    </source>
</reference>
<proteinExistence type="predicted"/>
<accession>A0A0A9AKR1</accession>
<sequence length="42" mass="4470">MLFHPSSRSSPLPTPLAAAVPHSGSHTIPQESGLFLQHHTTP</sequence>
<name>A0A0A9AKR1_ARUDO</name>
<evidence type="ECO:0000256" key="1">
    <source>
        <dbReference type="SAM" id="MobiDB-lite"/>
    </source>
</evidence>
<dbReference type="EMBL" id="GBRH01250253">
    <property type="protein sequence ID" value="JAD47642.1"/>
    <property type="molecule type" value="Transcribed_RNA"/>
</dbReference>
<feature type="region of interest" description="Disordered" evidence="1">
    <location>
        <begin position="1"/>
        <end position="42"/>
    </location>
</feature>
<feature type="compositionally biased region" description="Low complexity" evidence="1">
    <location>
        <begin position="1"/>
        <end position="19"/>
    </location>
</feature>